<dbReference type="GO" id="GO:0008171">
    <property type="term" value="F:O-methyltransferase activity"/>
    <property type="evidence" value="ECO:0007669"/>
    <property type="project" value="InterPro"/>
</dbReference>
<evidence type="ECO:0000259" key="5">
    <source>
        <dbReference type="Pfam" id="PF00891"/>
    </source>
</evidence>
<dbReference type="Gene3D" id="3.40.50.150">
    <property type="entry name" value="Vaccinia Virus protein VP39"/>
    <property type="match status" value="1"/>
</dbReference>
<dbReference type="EMBL" id="KN831945">
    <property type="protein sequence ID" value="KIO13815.1"/>
    <property type="molecule type" value="Genomic_DNA"/>
</dbReference>
<evidence type="ECO:0000313" key="7">
    <source>
        <dbReference type="Proteomes" id="UP000054217"/>
    </source>
</evidence>
<evidence type="ECO:0000256" key="1">
    <source>
        <dbReference type="ARBA" id="ARBA00022603"/>
    </source>
</evidence>
<dbReference type="SUPFAM" id="SSF46785">
    <property type="entry name" value="Winged helix' DNA-binding domain"/>
    <property type="match status" value="1"/>
</dbReference>
<dbReference type="HOGENOM" id="CLU_005533_0_1_1"/>
<name>A0A0C3PIA5_PISTI</name>
<sequence length="448" mass="50649">MSNRARLEVLLALINLSAEQAMALYEQVDGTVPSIDSTEFHPLDEALDQVELKAAIRTLEGTCTQLCTTLAPPGHTAINLVQVYDYSCVRLAVRENIINILMDYPKGLHVNELSKEINVEPKKLSRIMRLLATRGCYSEVAKDVFASTRLSLVLHSENPVRHMVNLHAEPASKGGALIYENLKEPQTAYFYHPDHCPVMDANNKEGITGAFFDWMRQRDSTRESYHRLIQRLSIIMGSSAVLTQFPIDKYSTVVDVGGGIGAFSLPFAKMHKHVKITVYDLPKPLTQARMTQVWARDCPEAVQENRVEFSELYFFTQAPVPGQDIYYLRNIIHDWPDEESLVIPQNVRKAMGINSRPPPPYDYVVRQLNREQAALEASKFGATMAPEPMLPNFGVGNMRMYQQDVSMFMHNARERMLPEFLELSDAAGLKLEKIWDLSEACVLEYIAA</sequence>
<evidence type="ECO:0000256" key="4">
    <source>
        <dbReference type="SAM" id="SignalP"/>
    </source>
</evidence>
<dbReference type="InParanoid" id="A0A0C3PIA5"/>
<gene>
    <name evidence="6" type="ORF">M404DRAFT_11900</name>
</gene>
<dbReference type="InterPro" id="IPR036390">
    <property type="entry name" value="WH_DNA-bd_sf"/>
</dbReference>
<keyword evidence="2" id="KW-0808">Transferase</keyword>
<dbReference type="AlphaFoldDB" id="A0A0C3PIA5"/>
<dbReference type="SUPFAM" id="SSF53335">
    <property type="entry name" value="S-adenosyl-L-methionine-dependent methyltransferases"/>
    <property type="match status" value="1"/>
</dbReference>
<proteinExistence type="predicted"/>
<keyword evidence="7" id="KW-1185">Reference proteome</keyword>
<dbReference type="PANTHER" id="PTHR43712">
    <property type="entry name" value="PUTATIVE (AFU_ORTHOLOGUE AFUA_4G14580)-RELATED"/>
    <property type="match status" value="1"/>
</dbReference>
<protein>
    <recommendedName>
        <fullName evidence="5">O-methyltransferase C-terminal domain-containing protein</fullName>
    </recommendedName>
</protein>
<dbReference type="PANTHER" id="PTHR43712:SF2">
    <property type="entry name" value="O-METHYLTRANSFERASE CICE"/>
    <property type="match status" value="1"/>
</dbReference>
<feature type="domain" description="O-methyltransferase C-terminal" evidence="5">
    <location>
        <begin position="206"/>
        <end position="351"/>
    </location>
</feature>
<feature type="signal peptide" evidence="4">
    <location>
        <begin position="1"/>
        <end position="23"/>
    </location>
</feature>
<accession>A0A0C3PIA5</accession>
<keyword evidence="3" id="KW-0949">S-adenosyl-L-methionine</keyword>
<dbReference type="PROSITE" id="PS51683">
    <property type="entry name" value="SAM_OMT_II"/>
    <property type="match status" value="1"/>
</dbReference>
<dbReference type="InterPro" id="IPR036388">
    <property type="entry name" value="WH-like_DNA-bd_sf"/>
</dbReference>
<evidence type="ECO:0000313" key="6">
    <source>
        <dbReference type="EMBL" id="KIO13815.1"/>
    </source>
</evidence>
<reference evidence="6 7" key="1">
    <citation type="submission" date="2014-04" db="EMBL/GenBank/DDBJ databases">
        <authorList>
            <consortium name="DOE Joint Genome Institute"/>
            <person name="Kuo A."/>
            <person name="Kohler A."/>
            <person name="Costa M.D."/>
            <person name="Nagy L.G."/>
            <person name="Floudas D."/>
            <person name="Copeland A."/>
            <person name="Barry K.W."/>
            <person name="Cichocki N."/>
            <person name="Veneault-Fourrey C."/>
            <person name="LaButti K."/>
            <person name="Lindquist E.A."/>
            <person name="Lipzen A."/>
            <person name="Lundell T."/>
            <person name="Morin E."/>
            <person name="Murat C."/>
            <person name="Sun H."/>
            <person name="Tunlid A."/>
            <person name="Henrissat B."/>
            <person name="Grigoriev I.V."/>
            <person name="Hibbett D.S."/>
            <person name="Martin F."/>
            <person name="Nordberg H.P."/>
            <person name="Cantor M.N."/>
            <person name="Hua S.X."/>
        </authorList>
    </citation>
    <scope>NUCLEOTIDE SEQUENCE [LARGE SCALE GENOMIC DNA]</scope>
    <source>
        <strain evidence="6 7">Marx 270</strain>
    </source>
</reference>
<evidence type="ECO:0000256" key="2">
    <source>
        <dbReference type="ARBA" id="ARBA00022679"/>
    </source>
</evidence>
<feature type="chain" id="PRO_5002167971" description="O-methyltransferase C-terminal domain-containing protein" evidence="4">
    <location>
        <begin position="24"/>
        <end position="448"/>
    </location>
</feature>
<dbReference type="InterPro" id="IPR029063">
    <property type="entry name" value="SAM-dependent_MTases_sf"/>
</dbReference>
<dbReference type="Gene3D" id="1.10.10.10">
    <property type="entry name" value="Winged helix-like DNA-binding domain superfamily/Winged helix DNA-binding domain"/>
    <property type="match status" value="1"/>
</dbReference>
<keyword evidence="1" id="KW-0489">Methyltransferase</keyword>
<dbReference type="Pfam" id="PF00891">
    <property type="entry name" value="Methyltransf_2"/>
    <property type="match status" value="1"/>
</dbReference>
<reference evidence="7" key="2">
    <citation type="submission" date="2015-01" db="EMBL/GenBank/DDBJ databases">
        <title>Evolutionary Origins and Diversification of the Mycorrhizal Mutualists.</title>
        <authorList>
            <consortium name="DOE Joint Genome Institute"/>
            <consortium name="Mycorrhizal Genomics Consortium"/>
            <person name="Kohler A."/>
            <person name="Kuo A."/>
            <person name="Nagy L.G."/>
            <person name="Floudas D."/>
            <person name="Copeland A."/>
            <person name="Barry K.W."/>
            <person name="Cichocki N."/>
            <person name="Veneault-Fourrey C."/>
            <person name="LaButti K."/>
            <person name="Lindquist E.A."/>
            <person name="Lipzen A."/>
            <person name="Lundell T."/>
            <person name="Morin E."/>
            <person name="Murat C."/>
            <person name="Riley R."/>
            <person name="Ohm R."/>
            <person name="Sun H."/>
            <person name="Tunlid A."/>
            <person name="Henrissat B."/>
            <person name="Grigoriev I.V."/>
            <person name="Hibbett D.S."/>
            <person name="Martin F."/>
        </authorList>
    </citation>
    <scope>NUCLEOTIDE SEQUENCE [LARGE SCALE GENOMIC DNA]</scope>
    <source>
        <strain evidence="7">Marx 270</strain>
    </source>
</reference>
<dbReference type="InterPro" id="IPR016461">
    <property type="entry name" value="COMT-like"/>
</dbReference>
<evidence type="ECO:0000256" key="3">
    <source>
        <dbReference type="ARBA" id="ARBA00022691"/>
    </source>
</evidence>
<dbReference type="OrthoDB" id="2410195at2759"/>
<dbReference type="STRING" id="870435.A0A0C3PIA5"/>
<dbReference type="Proteomes" id="UP000054217">
    <property type="component" value="Unassembled WGS sequence"/>
</dbReference>
<dbReference type="InterPro" id="IPR001077">
    <property type="entry name" value="COMT_C"/>
</dbReference>
<dbReference type="GO" id="GO:0032259">
    <property type="term" value="P:methylation"/>
    <property type="evidence" value="ECO:0007669"/>
    <property type="project" value="UniProtKB-KW"/>
</dbReference>
<organism evidence="6 7">
    <name type="scientific">Pisolithus tinctorius Marx 270</name>
    <dbReference type="NCBI Taxonomy" id="870435"/>
    <lineage>
        <taxon>Eukaryota</taxon>
        <taxon>Fungi</taxon>
        <taxon>Dikarya</taxon>
        <taxon>Basidiomycota</taxon>
        <taxon>Agaricomycotina</taxon>
        <taxon>Agaricomycetes</taxon>
        <taxon>Agaricomycetidae</taxon>
        <taxon>Boletales</taxon>
        <taxon>Sclerodermatineae</taxon>
        <taxon>Pisolithaceae</taxon>
        <taxon>Pisolithus</taxon>
    </lineage>
</organism>
<keyword evidence="4" id="KW-0732">Signal</keyword>